<comment type="subcellular location">
    <subcellularLocation>
        <location evidence="1">Membrane</location>
        <topology evidence="1">Multi-pass membrane protein</topology>
    </subcellularLocation>
</comment>
<keyword evidence="8" id="KW-1185">Reference proteome</keyword>
<feature type="transmembrane region" description="Helical" evidence="6">
    <location>
        <begin position="189"/>
        <end position="210"/>
    </location>
</feature>
<feature type="transmembrane region" description="Helical" evidence="6">
    <location>
        <begin position="438"/>
        <end position="460"/>
    </location>
</feature>
<dbReference type="PANTHER" id="PTHR42948">
    <property type="entry name" value="TRANSPORTER"/>
    <property type="match status" value="1"/>
</dbReference>
<organism evidence="7 8">
    <name type="scientific">Endozoicomonas gorgoniicola</name>
    <dbReference type="NCBI Taxonomy" id="1234144"/>
    <lineage>
        <taxon>Bacteria</taxon>
        <taxon>Pseudomonadati</taxon>
        <taxon>Pseudomonadota</taxon>
        <taxon>Gammaproteobacteria</taxon>
        <taxon>Oceanospirillales</taxon>
        <taxon>Endozoicomonadaceae</taxon>
        <taxon>Endozoicomonas</taxon>
    </lineage>
</organism>
<evidence type="ECO:0000256" key="3">
    <source>
        <dbReference type="ARBA" id="ARBA00022692"/>
    </source>
</evidence>
<dbReference type="RefSeq" id="WP_262565935.1">
    <property type="nucleotide sequence ID" value="NZ_JAPFCC010000001.1"/>
</dbReference>
<feature type="transmembrane region" description="Helical" evidence="6">
    <location>
        <begin position="230"/>
        <end position="255"/>
    </location>
</feature>
<evidence type="ECO:0000256" key="4">
    <source>
        <dbReference type="ARBA" id="ARBA00022989"/>
    </source>
</evidence>
<evidence type="ECO:0000256" key="2">
    <source>
        <dbReference type="ARBA" id="ARBA00022448"/>
    </source>
</evidence>
<evidence type="ECO:0000256" key="1">
    <source>
        <dbReference type="ARBA" id="ARBA00004141"/>
    </source>
</evidence>
<name>A0ABT3N3M4_9GAMM</name>
<sequence length="461" mass="49081">MPSAPAQNDIASSNDGLQPRSAFSSRLGFVMAAAGSAVGVGNIWGFPTQVAGHGGAAFILVYLLMVVVLAYPMLVAEMTIGRMAQKNPVAAMGSLSDKPFWKKTGAVVGIAGIVTLSLIISFYAIISGWLLAFMLEPLAKLAGMTGLASWLTSFSTSLNLIAMGAFMAVTIHVVRAGVSNGIERWSKKLMPMMFILLIGLAAYIMTLEGAEQGLLMYLKPDFSHILEPSLLVNAMGQAFFSLSLGVCAIMVYGSYLSEKESLPKTAAMVTALDTSVALLAGLLVIPAMTVAQANGVTIYAPDGTLLESDTLVFTVLPALFNSMGAAGSLVAIAFFALMSIAALTSSISMLEAPVNTVCEQLNSCRSRMSIVIGGAVSVVSAIIILNFEALFGLVVTLTTVYGQPLLALLFGLMLTWVLRRDRLLNELKKGSPDMEQSLFWKIWPWYVKFVCPVLMLFVLLK</sequence>
<keyword evidence="3 6" id="KW-0812">Transmembrane</keyword>
<dbReference type="NCBIfam" id="NF037979">
    <property type="entry name" value="Na_transp"/>
    <property type="match status" value="1"/>
</dbReference>
<dbReference type="PANTHER" id="PTHR42948:SF1">
    <property type="entry name" value="TRANSPORTER"/>
    <property type="match status" value="1"/>
</dbReference>
<keyword evidence="4 6" id="KW-1133">Transmembrane helix</keyword>
<feature type="transmembrane region" description="Helical" evidence="6">
    <location>
        <begin position="320"/>
        <end position="343"/>
    </location>
</feature>
<feature type="transmembrane region" description="Helical" evidence="6">
    <location>
        <begin position="276"/>
        <end position="300"/>
    </location>
</feature>
<feature type="transmembrane region" description="Helical" evidence="6">
    <location>
        <begin position="56"/>
        <end position="76"/>
    </location>
</feature>
<comment type="caution">
    <text evidence="7">The sequence shown here is derived from an EMBL/GenBank/DDBJ whole genome shotgun (WGS) entry which is preliminary data.</text>
</comment>
<feature type="transmembrane region" description="Helical" evidence="6">
    <location>
        <begin position="147"/>
        <end position="169"/>
    </location>
</feature>
<feature type="transmembrane region" description="Helical" evidence="6">
    <location>
        <begin position="400"/>
        <end position="418"/>
    </location>
</feature>
<dbReference type="InterPro" id="IPR000175">
    <property type="entry name" value="Na/ntran_symport"/>
</dbReference>
<dbReference type="InterPro" id="IPR037272">
    <property type="entry name" value="SNS_sf"/>
</dbReference>
<proteinExistence type="predicted"/>
<dbReference type="CDD" id="cd10336">
    <property type="entry name" value="SLC6sbd_Tyt1-Like"/>
    <property type="match status" value="1"/>
</dbReference>
<protein>
    <submittedName>
        <fullName evidence="7">Sodium-dependent transporter</fullName>
    </submittedName>
</protein>
<feature type="transmembrane region" description="Helical" evidence="6">
    <location>
        <begin position="27"/>
        <end position="44"/>
    </location>
</feature>
<dbReference type="InterPro" id="IPR047218">
    <property type="entry name" value="YocR/YhdH-like"/>
</dbReference>
<dbReference type="PROSITE" id="PS50267">
    <property type="entry name" value="NA_NEUROTRAN_SYMP_3"/>
    <property type="match status" value="1"/>
</dbReference>
<dbReference type="SUPFAM" id="SSF161070">
    <property type="entry name" value="SNF-like"/>
    <property type="match status" value="1"/>
</dbReference>
<gene>
    <name evidence="7" type="ORF">NX722_27100</name>
</gene>
<keyword evidence="2" id="KW-0813">Transport</keyword>
<evidence type="ECO:0000313" key="7">
    <source>
        <dbReference type="EMBL" id="MCW7556231.1"/>
    </source>
</evidence>
<feature type="transmembrane region" description="Helical" evidence="6">
    <location>
        <begin position="106"/>
        <end position="135"/>
    </location>
</feature>
<keyword evidence="5 6" id="KW-0472">Membrane</keyword>
<dbReference type="PRINTS" id="PR00176">
    <property type="entry name" value="NANEUSMPORT"/>
</dbReference>
<feature type="transmembrane region" description="Helical" evidence="6">
    <location>
        <begin position="370"/>
        <end position="394"/>
    </location>
</feature>
<dbReference type="Proteomes" id="UP001209854">
    <property type="component" value="Unassembled WGS sequence"/>
</dbReference>
<evidence type="ECO:0000256" key="5">
    <source>
        <dbReference type="ARBA" id="ARBA00023136"/>
    </source>
</evidence>
<reference evidence="7 8" key="1">
    <citation type="submission" date="2022-10" db="EMBL/GenBank/DDBJ databases">
        <title>High-quality genome sequences of two octocoral-associated bacteria, Endozoicomonas euniceicola EF212 and Endozoicomonas gorgoniicola PS125.</title>
        <authorList>
            <person name="Chiou Y.-J."/>
            <person name="Chen Y.-H."/>
        </authorList>
    </citation>
    <scope>NUCLEOTIDE SEQUENCE [LARGE SCALE GENOMIC DNA]</scope>
    <source>
        <strain evidence="7 8">PS125</strain>
    </source>
</reference>
<dbReference type="EMBL" id="JAPFCC010000001">
    <property type="protein sequence ID" value="MCW7556231.1"/>
    <property type="molecule type" value="Genomic_DNA"/>
</dbReference>
<evidence type="ECO:0000313" key="8">
    <source>
        <dbReference type="Proteomes" id="UP001209854"/>
    </source>
</evidence>
<accession>A0ABT3N3M4</accession>
<dbReference type="Pfam" id="PF00209">
    <property type="entry name" value="SNF"/>
    <property type="match status" value="2"/>
</dbReference>
<evidence type="ECO:0000256" key="6">
    <source>
        <dbReference type="SAM" id="Phobius"/>
    </source>
</evidence>